<name>A0A8W8NFQ3_MAGGI</name>
<proteinExistence type="predicted"/>
<protein>
    <recommendedName>
        <fullName evidence="1">DUF7869 domain-containing protein</fullName>
    </recommendedName>
</protein>
<reference evidence="2" key="1">
    <citation type="submission" date="2022-08" db="UniProtKB">
        <authorList>
            <consortium name="EnsemblMetazoa"/>
        </authorList>
    </citation>
    <scope>IDENTIFICATION</scope>
    <source>
        <strain evidence="2">05x7-T-G4-1.051#20</strain>
    </source>
</reference>
<dbReference type="Proteomes" id="UP000005408">
    <property type="component" value="Unassembled WGS sequence"/>
</dbReference>
<evidence type="ECO:0000313" key="3">
    <source>
        <dbReference type="Proteomes" id="UP000005408"/>
    </source>
</evidence>
<dbReference type="AlphaFoldDB" id="A0A8W8NFQ3"/>
<evidence type="ECO:0000313" key="2">
    <source>
        <dbReference type="EnsemblMetazoa" id="G6749.1:cds"/>
    </source>
</evidence>
<accession>A0A8W8NFQ3</accession>
<dbReference type="Pfam" id="PF25273">
    <property type="entry name" value="DUF7869"/>
    <property type="match status" value="1"/>
</dbReference>
<dbReference type="PANTHER" id="PTHR33153">
    <property type="entry name" value="MYND-TYPE DOMAIN-CONTAINING PROTEIN"/>
    <property type="match status" value="1"/>
</dbReference>
<organism evidence="2 3">
    <name type="scientific">Magallana gigas</name>
    <name type="common">Pacific oyster</name>
    <name type="synonym">Crassostrea gigas</name>
    <dbReference type="NCBI Taxonomy" id="29159"/>
    <lineage>
        <taxon>Eukaryota</taxon>
        <taxon>Metazoa</taxon>
        <taxon>Spiralia</taxon>
        <taxon>Lophotrochozoa</taxon>
        <taxon>Mollusca</taxon>
        <taxon>Bivalvia</taxon>
        <taxon>Autobranchia</taxon>
        <taxon>Pteriomorphia</taxon>
        <taxon>Ostreida</taxon>
        <taxon>Ostreoidea</taxon>
        <taxon>Ostreidae</taxon>
        <taxon>Magallana</taxon>
    </lineage>
</organism>
<evidence type="ECO:0000259" key="1">
    <source>
        <dbReference type="Pfam" id="PF25273"/>
    </source>
</evidence>
<dbReference type="PANTHER" id="PTHR33153:SF3">
    <property type="entry name" value="TRAFFICKING PROTEIN PARTICLE COMPLEX SUBUNIT 11 DOMAIN-CONTAINING PROTEIN"/>
    <property type="match status" value="1"/>
</dbReference>
<dbReference type="InterPro" id="IPR057191">
    <property type="entry name" value="DUF7869"/>
</dbReference>
<feature type="domain" description="DUF7869" evidence="1">
    <location>
        <begin position="158"/>
        <end position="254"/>
    </location>
</feature>
<keyword evidence="3" id="KW-1185">Reference proteome</keyword>
<sequence>MAESIGWFQNFVSDIGEHMPHQEKVTLPAGMKKTDVWKLMTSDLDSQSLAKSSFMKIWKNSFSNITIVKENPFSKCHICTTLHFEYEQCGRYDKEGKKLIIDKKREHWEYVRKQKEAYYMRREASCLYPKRFLTIIIDGMDQKKTNIPILYTKARNSKQISNLQQVRTHLLGVLVHRDSETSGMRKVRFGHFDLMQYPHDANLNMTVLLETLCEFKDALGTELHLQTDSASDNKNKTVLGFLGLLVHLGIFEEGWMENSLINSHGLGDQFEFRIHTVDKERRIPIFHYRKGEGERWMPDAADDTTYEVHQDRCGILIFKDMDFLQRAPECVAPTDKSMYLDRILKETCPKLLKSGLLTSTEQQWWENFSSEVMTYLKTSRNVDFPLIHLIESVKEIPETLMSHPVETRLQELEDKAMKRALVYTGNYLPPKKRKAAEKSKKQRK</sequence>
<dbReference type="EnsemblMetazoa" id="G6749.1">
    <property type="protein sequence ID" value="G6749.1:cds"/>
    <property type="gene ID" value="G6749"/>
</dbReference>